<feature type="signal peptide" evidence="2">
    <location>
        <begin position="1"/>
        <end position="26"/>
    </location>
</feature>
<accession>A0AAP9Y4N8</accession>
<keyword evidence="1" id="KW-1133">Transmembrane helix</keyword>
<evidence type="ECO:0000313" key="3">
    <source>
        <dbReference type="EMBL" id="QPQ93212.1"/>
    </source>
</evidence>
<feature type="transmembrane region" description="Helical" evidence="1">
    <location>
        <begin position="62"/>
        <end position="81"/>
    </location>
</feature>
<evidence type="ECO:0000313" key="4">
    <source>
        <dbReference type="Proteomes" id="UP000594892"/>
    </source>
</evidence>
<dbReference type="AlphaFoldDB" id="A0AAP9Y4N8"/>
<keyword evidence="1" id="KW-0812">Transmembrane</keyword>
<organism evidence="3 4">
    <name type="scientific">Burkholderia glumae</name>
    <name type="common">Pseudomonas glumae</name>
    <dbReference type="NCBI Taxonomy" id="337"/>
    <lineage>
        <taxon>Bacteria</taxon>
        <taxon>Pseudomonadati</taxon>
        <taxon>Pseudomonadota</taxon>
        <taxon>Betaproteobacteria</taxon>
        <taxon>Burkholderiales</taxon>
        <taxon>Burkholderiaceae</taxon>
        <taxon>Burkholderia</taxon>
    </lineage>
</organism>
<sequence length="89" mass="9346">MNARYRMIAAAVVVAAASLGAGAARAEMVQFKSGQVLTAQQLNQNFGDAAQRLDDQAAELKVMKFVAGGLAALSIVSLLVATGRRRRRG</sequence>
<dbReference type="Proteomes" id="UP000594892">
    <property type="component" value="Chromosome 2"/>
</dbReference>
<gene>
    <name evidence="3" type="ORF">I6H06_13095</name>
</gene>
<keyword evidence="1" id="KW-0472">Membrane</keyword>
<dbReference type="EMBL" id="CP065601">
    <property type="protein sequence ID" value="QPQ93212.1"/>
    <property type="molecule type" value="Genomic_DNA"/>
</dbReference>
<proteinExistence type="predicted"/>
<reference evidence="3 4" key="1">
    <citation type="submission" date="2020-12" db="EMBL/GenBank/DDBJ databases">
        <title>FDA dAtabase for Regulatory Grade micrObial Sequences (FDA-ARGOS): Supporting development and validation of Infectious Disease Dx tests.</title>
        <authorList>
            <person name="Minogue T."/>
            <person name="Wolcott M."/>
            <person name="Wasieloski L."/>
            <person name="Aguilar W."/>
            <person name="Moore D."/>
            <person name="Jaissle J."/>
            <person name="Tallon L."/>
            <person name="Sadzewicz L."/>
            <person name="Zhao X."/>
            <person name="Boylan J."/>
            <person name="Ott S."/>
            <person name="Bowen H."/>
            <person name="Vavikolanu K."/>
            <person name="Mehta A."/>
            <person name="Aluvathingal J."/>
            <person name="Nadendla S."/>
            <person name="Yan Y."/>
            <person name="Sichtig H."/>
        </authorList>
    </citation>
    <scope>NUCLEOTIDE SEQUENCE [LARGE SCALE GENOMIC DNA]</scope>
    <source>
        <strain evidence="3 4">FDAARGOS_949</strain>
    </source>
</reference>
<protein>
    <submittedName>
        <fullName evidence="3">Uncharacterized protein</fullName>
    </submittedName>
</protein>
<evidence type="ECO:0000256" key="2">
    <source>
        <dbReference type="SAM" id="SignalP"/>
    </source>
</evidence>
<dbReference type="GeneID" id="45698315"/>
<name>A0AAP9Y4N8_BURGL</name>
<dbReference type="RefSeq" id="WP_017432495.1">
    <property type="nucleotide sequence ID" value="NZ_CP033641.1"/>
</dbReference>
<feature type="chain" id="PRO_5042954823" evidence="2">
    <location>
        <begin position="27"/>
        <end position="89"/>
    </location>
</feature>
<keyword evidence="2" id="KW-0732">Signal</keyword>
<evidence type="ECO:0000256" key="1">
    <source>
        <dbReference type="SAM" id="Phobius"/>
    </source>
</evidence>